<sequence length="135" mass="15270">MTRKQYLGFSLSFLVFCVVASLIIYPMGAFDFGPQSVVVLGTAYAICGVLLYRYFREHPEAFDSDQRLMPAAEVTYPLVATSMLGFLVNRLLSNGSTMDFLIPAVLCFFCIWAAFFSSRSNFKKAMLERKLESER</sequence>
<reference evidence="2" key="1">
    <citation type="journal article" date="2014" name="Int. J. Syst. Evol. Microbiol.">
        <title>Complete genome sequence of Corynebacterium casei LMG S-19264T (=DSM 44701T), isolated from a smear-ripened cheese.</title>
        <authorList>
            <consortium name="US DOE Joint Genome Institute (JGI-PGF)"/>
            <person name="Walter F."/>
            <person name="Albersmeier A."/>
            <person name="Kalinowski J."/>
            <person name="Ruckert C."/>
        </authorList>
    </citation>
    <scope>NUCLEOTIDE SEQUENCE</scope>
    <source>
        <strain evidence="2">KCTC 23430</strain>
    </source>
</reference>
<keyword evidence="1" id="KW-0812">Transmembrane</keyword>
<gene>
    <name evidence="2" type="ORF">GCM10007053_10410</name>
</gene>
<reference evidence="2" key="2">
    <citation type="submission" date="2020-09" db="EMBL/GenBank/DDBJ databases">
        <authorList>
            <person name="Sun Q."/>
            <person name="Kim S."/>
        </authorList>
    </citation>
    <scope>NUCLEOTIDE SEQUENCE</scope>
    <source>
        <strain evidence="2">KCTC 23430</strain>
    </source>
</reference>
<keyword evidence="1" id="KW-1133">Transmembrane helix</keyword>
<keyword evidence="1" id="KW-0472">Membrane</keyword>
<feature type="transmembrane region" description="Helical" evidence="1">
    <location>
        <begin position="37"/>
        <end position="55"/>
    </location>
</feature>
<organism evidence="2 3">
    <name type="scientific">Parahalioglobus pacificus</name>
    <dbReference type="NCBI Taxonomy" id="930806"/>
    <lineage>
        <taxon>Bacteria</taxon>
        <taxon>Pseudomonadati</taxon>
        <taxon>Pseudomonadota</taxon>
        <taxon>Gammaproteobacteria</taxon>
        <taxon>Cellvibrionales</taxon>
        <taxon>Halieaceae</taxon>
        <taxon>Parahalioglobus</taxon>
    </lineage>
</organism>
<protein>
    <submittedName>
        <fullName evidence="2">Uncharacterized protein</fullName>
    </submittedName>
</protein>
<accession>A0A918XG20</accession>
<proteinExistence type="predicted"/>
<name>A0A918XG20_9GAMM</name>
<dbReference type="Proteomes" id="UP000644693">
    <property type="component" value="Unassembled WGS sequence"/>
</dbReference>
<feature type="transmembrane region" description="Helical" evidence="1">
    <location>
        <begin position="100"/>
        <end position="117"/>
    </location>
</feature>
<comment type="caution">
    <text evidence="2">The sequence shown here is derived from an EMBL/GenBank/DDBJ whole genome shotgun (WGS) entry which is preliminary data.</text>
</comment>
<evidence type="ECO:0000313" key="2">
    <source>
        <dbReference type="EMBL" id="GHD29600.1"/>
    </source>
</evidence>
<feature type="transmembrane region" description="Helical" evidence="1">
    <location>
        <begin position="67"/>
        <end position="88"/>
    </location>
</feature>
<evidence type="ECO:0000256" key="1">
    <source>
        <dbReference type="SAM" id="Phobius"/>
    </source>
</evidence>
<evidence type="ECO:0000313" key="3">
    <source>
        <dbReference type="Proteomes" id="UP000644693"/>
    </source>
</evidence>
<dbReference type="AlphaFoldDB" id="A0A918XG20"/>
<keyword evidence="3" id="KW-1185">Reference proteome</keyword>
<dbReference type="EMBL" id="BMYM01000001">
    <property type="protein sequence ID" value="GHD29600.1"/>
    <property type="molecule type" value="Genomic_DNA"/>
</dbReference>
<feature type="transmembrane region" description="Helical" evidence="1">
    <location>
        <begin position="7"/>
        <end position="25"/>
    </location>
</feature>